<dbReference type="Gene3D" id="1.20.1280.50">
    <property type="match status" value="1"/>
</dbReference>
<accession>A0A8S0WCK7</accession>
<keyword evidence="2" id="KW-1185">Reference proteome</keyword>
<proteinExistence type="predicted"/>
<comment type="caution">
    <text evidence="1">The sequence shown here is derived from an EMBL/GenBank/DDBJ whole genome shotgun (WGS) entry which is preliminary data.</text>
</comment>
<gene>
    <name evidence="1" type="ORF">AAE3_LOCUS7318</name>
</gene>
<sequence>MANGSLCRQCEDLQMLADRKNGDTLALANARFAVNQSHDPFIHKFPPEIASEIFVSYLPGPDDDPWAKVEISGPLILGAVSRKWRQIAWSTPQLWSTIMLELYFKGCDIPLRRALVREWLSRSGGLPLDIHLRTPRRIPDGVLFYFYSLIDTINTYSSRWRVLRIHAPASFLSRLNQGTTIAPGSSLLELNIEPEEGKDIWPGVVDLRSVTSRLQQLTVRSMKISSLLVHFGSLTHLTTDGIADDECLEVMQSATNLVVCTFQRMHVGTPFVDGLVTCLKLQQFEIEPDENEFLDEFFNKIHLPALEILSVMDRFRHPDTTIFNLTDFFERCRCPLTHLTLGNSESEPQNMKTMLVQVPTLKHLRFRAREDWNKALRDVLQALADRYSSADSKNGGRITFLPYLEHLTCWDSARTFEWDLIPKIFGVDFENMHSIGSADIVPRSPLRSVHLELRERDTSTVDQDTILRCQHLVWVGIKLYVYPRIFDEPQARRNRST</sequence>
<evidence type="ECO:0008006" key="3">
    <source>
        <dbReference type="Google" id="ProtNLM"/>
    </source>
</evidence>
<evidence type="ECO:0000313" key="2">
    <source>
        <dbReference type="Proteomes" id="UP000467700"/>
    </source>
</evidence>
<dbReference type="SUPFAM" id="SSF52047">
    <property type="entry name" value="RNI-like"/>
    <property type="match status" value="1"/>
</dbReference>
<dbReference type="OrthoDB" id="3270987at2759"/>
<organism evidence="1 2">
    <name type="scientific">Cyclocybe aegerita</name>
    <name type="common">Black poplar mushroom</name>
    <name type="synonym">Agrocybe aegerita</name>
    <dbReference type="NCBI Taxonomy" id="1973307"/>
    <lineage>
        <taxon>Eukaryota</taxon>
        <taxon>Fungi</taxon>
        <taxon>Dikarya</taxon>
        <taxon>Basidiomycota</taxon>
        <taxon>Agaricomycotina</taxon>
        <taxon>Agaricomycetes</taxon>
        <taxon>Agaricomycetidae</taxon>
        <taxon>Agaricales</taxon>
        <taxon>Agaricineae</taxon>
        <taxon>Bolbitiaceae</taxon>
        <taxon>Cyclocybe</taxon>
    </lineage>
</organism>
<name>A0A8S0WCK7_CYCAE</name>
<dbReference type="Gene3D" id="3.80.10.10">
    <property type="entry name" value="Ribonuclease Inhibitor"/>
    <property type="match status" value="1"/>
</dbReference>
<dbReference type="Proteomes" id="UP000467700">
    <property type="component" value="Unassembled WGS sequence"/>
</dbReference>
<protein>
    <recommendedName>
        <fullName evidence="3">F-box domain-containing protein</fullName>
    </recommendedName>
</protein>
<dbReference type="AlphaFoldDB" id="A0A8S0WCK7"/>
<reference evidence="1 2" key="1">
    <citation type="submission" date="2020-01" db="EMBL/GenBank/DDBJ databases">
        <authorList>
            <person name="Gupta K D."/>
        </authorList>
    </citation>
    <scope>NUCLEOTIDE SEQUENCE [LARGE SCALE GENOMIC DNA]</scope>
</reference>
<evidence type="ECO:0000313" key="1">
    <source>
        <dbReference type="EMBL" id="CAA7265040.1"/>
    </source>
</evidence>
<dbReference type="EMBL" id="CACVBS010000046">
    <property type="protein sequence ID" value="CAA7265040.1"/>
    <property type="molecule type" value="Genomic_DNA"/>
</dbReference>
<dbReference type="InterPro" id="IPR032675">
    <property type="entry name" value="LRR_dom_sf"/>
</dbReference>